<accession>A0A198GBQ6</accession>
<dbReference type="OrthoDB" id="8685865at2"/>
<dbReference type="PATRIC" id="fig|1354337.4.peg.840"/>
<dbReference type="InterPro" id="IPR005569">
    <property type="entry name" value="Arc_DNA-bd_dom"/>
</dbReference>
<dbReference type="SUPFAM" id="SSF47598">
    <property type="entry name" value="Ribbon-helix-helix"/>
    <property type="match status" value="1"/>
</dbReference>
<sequence length="138" mass="15473">MSKKDVQLNIRITQELKDKIEESARKNNRSINAEAITLMERSLRNKSLTKASVLDDSEGIVSAIKNSQPDLSEDAIEASLMGSFDMISSMVVFQNKEKIKELAVNSLLDALKKRDELGDGDNSLLENLYDIKISKEKK</sequence>
<dbReference type="Gene3D" id="1.10.1220.10">
    <property type="entry name" value="Met repressor-like"/>
    <property type="match status" value="1"/>
</dbReference>
<dbReference type="Proteomes" id="UP000094023">
    <property type="component" value="Unassembled WGS sequence"/>
</dbReference>
<organism evidence="2 3">
    <name type="scientific">Proteus myxofaciens ATCC 19692</name>
    <dbReference type="NCBI Taxonomy" id="1354337"/>
    <lineage>
        <taxon>Bacteria</taxon>
        <taxon>Pseudomonadati</taxon>
        <taxon>Pseudomonadota</taxon>
        <taxon>Gammaproteobacteria</taxon>
        <taxon>Enterobacterales</taxon>
        <taxon>Morganellaceae</taxon>
        <taxon>Proteus</taxon>
    </lineage>
</organism>
<evidence type="ECO:0000313" key="3">
    <source>
        <dbReference type="Proteomes" id="UP000094023"/>
    </source>
</evidence>
<gene>
    <name evidence="2" type="ORF">M983_0825</name>
</gene>
<keyword evidence="3" id="KW-1185">Reference proteome</keyword>
<dbReference type="GO" id="GO:0043565">
    <property type="term" value="F:sequence-specific DNA binding"/>
    <property type="evidence" value="ECO:0007669"/>
    <property type="project" value="UniProtKB-ARBA"/>
</dbReference>
<name>A0A198GBQ6_9GAMM</name>
<dbReference type="RefSeq" id="WP_157091925.1">
    <property type="nucleotide sequence ID" value="NZ_LXEN01000038.1"/>
</dbReference>
<dbReference type="Pfam" id="PF03869">
    <property type="entry name" value="Arc"/>
    <property type="match status" value="1"/>
</dbReference>
<reference evidence="2 3" key="1">
    <citation type="submission" date="2016-04" db="EMBL/GenBank/DDBJ databases">
        <title>ATOL: Assembling a taxonomically balanced genome-scale reconstruction of the evolutionary history of the Enterobacteriaceae.</title>
        <authorList>
            <person name="Plunkett G.III."/>
            <person name="Neeno-Eckwall E.C."/>
            <person name="Glasner J.D."/>
            <person name="Perna N.T."/>
        </authorList>
    </citation>
    <scope>NUCLEOTIDE SEQUENCE [LARGE SCALE GENOMIC DNA]</scope>
    <source>
        <strain evidence="2 3">ATCC 19692</strain>
    </source>
</reference>
<feature type="domain" description="Arc-like DNA binding" evidence="1">
    <location>
        <begin position="3"/>
        <end position="47"/>
    </location>
</feature>
<evidence type="ECO:0000259" key="1">
    <source>
        <dbReference type="Pfam" id="PF03869"/>
    </source>
</evidence>
<dbReference type="GO" id="GO:0006355">
    <property type="term" value="P:regulation of DNA-templated transcription"/>
    <property type="evidence" value="ECO:0007669"/>
    <property type="project" value="InterPro"/>
</dbReference>
<dbReference type="AlphaFoldDB" id="A0A198GBQ6"/>
<evidence type="ECO:0000313" key="2">
    <source>
        <dbReference type="EMBL" id="OAT34862.1"/>
    </source>
</evidence>
<proteinExistence type="predicted"/>
<dbReference type="InterPro" id="IPR010985">
    <property type="entry name" value="Ribbon_hlx_hlx"/>
</dbReference>
<dbReference type="InterPro" id="IPR013321">
    <property type="entry name" value="Arc_rbn_hlx_hlx"/>
</dbReference>
<protein>
    <recommendedName>
        <fullName evidence="1">Arc-like DNA binding domain-containing protein</fullName>
    </recommendedName>
</protein>
<comment type="caution">
    <text evidence="2">The sequence shown here is derived from an EMBL/GenBank/DDBJ whole genome shotgun (WGS) entry which is preliminary data.</text>
</comment>
<dbReference type="EMBL" id="LXEN01000038">
    <property type="protein sequence ID" value="OAT34862.1"/>
    <property type="molecule type" value="Genomic_DNA"/>
</dbReference>